<dbReference type="AlphaFoldDB" id="A0A926DR32"/>
<feature type="transmembrane region" description="Helical" evidence="1">
    <location>
        <begin position="12"/>
        <end position="29"/>
    </location>
</feature>
<dbReference type="RefSeq" id="WP_249313790.1">
    <property type="nucleotide sequence ID" value="NZ_JACRSU010000006.1"/>
</dbReference>
<gene>
    <name evidence="2" type="ORF">H8698_12495</name>
</gene>
<dbReference type="InterPro" id="IPR019074">
    <property type="entry name" value="YabQ"/>
</dbReference>
<feature type="transmembrane region" description="Helical" evidence="1">
    <location>
        <begin position="41"/>
        <end position="63"/>
    </location>
</feature>
<organism evidence="2 3">
    <name type="scientific">Congzhengia minquanensis</name>
    <dbReference type="NCBI Taxonomy" id="2763657"/>
    <lineage>
        <taxon>Bacteria</taxon>
        <taxon>Bacillati</taxon>
        <taxon>Bacillota</taxon>
        <taxon>Clostridia</taxon>
        <taxon>Eubacteriales</taxon>
        <taxon>Oscillospiraceae</taxon>
        <taxon>Congzhengia</taxon>
    </lineage>
</organism>
<dbReference type="EMBL" id="JACRSU010000006">
    <property type="protein sequence ID" value="MBC8541799.1"/>
    <property type="molecule type" value="Genomic_DNA"/>
</dbReference>
<dbReference type="NCBIfam" id="TIGR02893">
    <property type="entry name" value="spore_yabQ"/>
    <property type="match status" value="1"/>
</dbReference>
<feature type="transmembrane region" description="Helical" evidence="1">
    <location>
        <begin position="69"/>
        <end position="88"/>
    </location>
</feature>
<reference evidence="2" key="1">
    <citation type="submission" date="2020-08" db="EMBL/GenBank/DDBJ databases">
        <title>Genome public.</title>
        <authorList>
            <person name="Liu C."/>
            <person name="Sun Q."/>
        </authorList>
    </citation>
    <scope>NUCLEOTIDE SEQUENCE</scope>
    <source>
        <strain evidence="2">H8</strain>
    </source>
</reference>
<keyword evidence="1" id="KW-1133">Transmembrane helix</keyword>
<name>A0A926DR32_9FIRM</name>
<evidence type="ECO:0000313" key="3">
    <source>
        <dbReference type="Proteomes" id="UP000611762"/>
    </source>
</evidence>
<evidence type="ECO:0008006" key="4">
    <source>
        <dbReference type="Google" id="ProtNLM"/>
    </source>
</evidence>
<sequence length="166" mass="18779">MVFSMTDEVYVFLYSALSGGLIMLFYDILSIAGKKKECPVFLLNVCDGIFIIVACAIMVFVNFTVSNGIVRSFEFLGTILGAILYKLTLSRLISAFLKKITDAIAAFFKLFFKILLTPLAIMYKMVNKCIVALFHPVVYVFRKLFSHLSFKMHTSIRTARKAIKKT</sequence>
<feature type="transmembrane region" description="Helical" evidence="1">
    <location>
        <begin position="100"/>
        <end position="119"/>
    </location>
</feature>
<keyword evidence="1" id="KW-0472">Membrane</keyword>
<protein>
    <recommendedName>
        <fullName evidence="4">Spore cortex biosynthesis protein YabQ</fullName>
    </recommendedName>
</protein>
<proteinExistence type="predicted"/>
<evidence type="ECO:0000313" key="2">
    <source>
        <dbReference type="EMBL" id="MBC8541799.1"/>
    </source>
</evidence>
<keyword evidence="3" id="KW-1185">Reference proteome</keyword>
<dbReference type="Pfam" id="PF09578">
    <property type="entry name" value="Spore_YabQ"/>
    <property type="match status" value="1"/>
</dbReference>
<evidence type="ECO:0000256" key="1">
    <source>
        <dbReference type="SAM" id="Phobius"/>
    </source>
</evidence>
<accession>A0A926DR32</accession>
<dbReference type="Proteomes" id="UP000611762">
    <property type="component" value="Unassembled WGS sequence"/>
</dbReference>
<keyword evidence="1" id="KW-0812">Transmembrane</keyword>
<comment type="caution">
    <text evidence="2">The sequence shown here is derived from an EMBL/GenBank/DDBJ whole genome shotgun (WGS) entry which is preliminary data.</text>
</comment>